<name>A0A7W4WBE8_9GAMM</name>
<dbReference type="Gene3D" id="3.20.20.520">
    <property type="entry name" value="Glycosyl hydrolase family 115"/>
    <property type="match status" value="1"/>
</dbReference>
<dbReference type="PANTHER" id="PTHR37842">
    <property type="match status" value="1"/>
</dbReference>
<dbReference type="Gene3D" id="3.30.379.10">
    <property type="entry name" value="Chitobiase/beta-hexosaminidase domain 2-like"/>
    <property type="match status" value="1"/>
</dbReference>
<dbReference type="PANTHER" id="PTHR37842:SF2">
    <property type="entry name" value="GYLCOSYL HYDROLASE 115 C-TERMINAL DOMAIN-CONTAINING PROTEIN"/>
    <property type="match status" value="1"/>
</dbReference>
<dbReference type="Pfam" id="PF17829">
    <property type="entry name" value="GH115_C"/>
    <property type="match status" value="1"/>
</dbReference>
<dbReference type="InterPro" id="IPR042301">
    <property type="entry name" value="GH115_sf"/>
</dbReference>
<dbReference type="Gene3D" id="2.60.120.1620">
    <property type="match status" value="1"/>
</dbReference>
<protein>
    <recommendedName>
        <fullName evidence="2">Gylcosyl hydrolase 115 C-terminal domain-containing protein</fullName>
    </recommendedName>
</protein>
<dbReference type="SUPFAM" id="SSF55545">
    <property type="entry name" value="beta-N-acetylhexosaminidase-like domain"/>
    <property type="match status" value="1"/>
</dbReference>
<evidence type="ECO:0000313" key="4">
    <source>
        <dbReference type="Proteomes" id="UP000535937"/>
    </source>
</evidence>
<dbReference type="RefSeq" id="WP_183459348.1">
    <property type="nucleotide sequence ID" value="NZ_JACHWZ010000008.1"/>
</dbReference>
<accession>A0A7W4WBE8</accession>
<dbReference type="Proteomes" id="UP000535937">
    <property type="component" value="Unassembled WGS sequence"/>
</dbReference>
<dbReference type="InterPro" id="IPR029018">
    <property type="entry name" value="Hex-like_dom2"/>
</dbReference>
<evidence type="ECO:0000259" key="2">
    <source>
        <dbReference type="Pfam" id="PF17829"/>
    </source>
</evidence>
<dbReference type="Gene3D" id="1.20.58.2150">
    <property type="match status" value="1"/>
</dbReference>
<proteinExistence type="predicted"/>
<evidence type="ECO:0000256" key="1">
    <source>
        <dbReference type="ARBA" id="ARBA00022801"/>
    </source>
</evidence>
<dbReference type="GO" id="GO:0005975">
    <property type="term" value="P:carbohydrate metabolic process"/>
    <property type="evidence" value="ECO:0007669"/>
    <property type="project" value="UniProtKB-ARBA"/>
</dbReference>
<sequence length="1133" mass="127875">MMVNVLRFNLSVLALLGWLLLIPIVGCQPVDEQFAIADQNRTVSIIYDVEGSTLNPIVAHLLAQDIEAITGRKPEVYTSLENVVGNAIILGDVTSGMIRRTIDTSRLTGEWETYGYMFKAEPAAGIDQAMFIVGSDPRGMAYGVFDLSKKMGVSPWYWWADVPVEKKNSLSVSNQDTFSTSPSVKYRGIFLNDEGWGLEPWASKTFEPSVGNIGPKTYAKVFELMLRLKANMLWPAMHPNTVPFFQVPGNPETAREWEIVVGTSHAEPMLRNNVGEWDHHTRGDFNYQNNASSVYEYWQQRVKESQGLNAMYTVGMRGIHDTGMIGAGSMEDKVSLLEKVISDQRGLLKQYINDDVSEVPQSFTPYKEVLEIYENGLEIPEEITIIWPEDNHGYIRRFSNEAEQHRSGGAGVYYHLSYLGAPHPYIWLSPTSPALIWREMTRASQQNMDHIWIANVGDLKRREWETEFFMDLAWDIDSWTPDNLRDFFETVASRDISQQHGKAISDMMWEYYRLATERKPEFMGFNESQWAGYPPVRDPLYSLWHYGDEVEQRVRSYQDLNTLAEKISKELPEQASDAYFQLVYYPIAGATAMNEKWLYAYKSREYAKQGRVAANRMSDSAFAAFDRIKQLTRHYNQEIAGGKWEHIADYRPGYQEGSSVFFEPITTRIETKHAGGVGVAIEGQPQPLKPLTGSLPDITTRESKVTISASEANISGELTTGNDSDGTFLIWPGKGSKRTIPGPGSWDTIPYVVDSPTKADFEFYFEGGPGGVHTLSLSVDHPDQDSNSWWVTLNDHKSIRVNGSVGRIQKLEVEDYVLRPGLNKLTIHPRGDGAKLYGVEFVQKSRQLSPVFTEENRLPAFNRYTQERHFIDIFNRGQDPQEWSAKTSAPWIELSDDGGLLSDDSERIWVTVNYDKAPVGQDIDGDIEITDGKHRYRVDVSVFNQELNAPSGAYIETNGVISMPASQYNQKQMGRVASWRSVTGLGRSGSAMLLEPMQGWYIEDLLQVRQESPVLEYEVVVVEGGKAEVIVEAVPAFPLDVSRQLRCAISIGDENPRWITFNMGDPGAQPWQNNVLESRMVGTGELDLVPGNYRFKLWGTDPSVSVDRVTIDFGGLKPSYVGPSQTRINRLRD</sequence>
<dbReference type="Pfam" id="PF15979">
    <property type="entry name" value="Glyco_hydro_115"/>
    <property type="match status" value="1"/>
</dbReference>
<keyword evidence="1" id="KW-0378">Hydrolase</keyword>
<dbReference type="InterPro" id="IPR041437">
    <property type="entry name" value="GH115_C"/>
</dbReference>
<gene>
    <name evidence="3" type="ORF">FHS09_002018</name>
</gene>
<dbReference type="GO" id="GO:0016787">
    <property type="term" value="F:hydrolase activity"/>
    <property type="evidence" value="ECO:0007669"/>
    <property type="project" value="UniProtKB-KW"/>
</dbReference>
<organism evidence="3 4">
    <name type="scientific">Microbulbifer rhizosphaerae</name>
    <dbReference type="NCBI Taxonomy" id="1562603"/>
    <lineage>
        <taxon>Bacteria</taxon>
        <taxon>Pseudomonadati</taxon>
        <taxon>Pseudomonadota</taxon>
        <taxon>Gammaproteobacteria</taxon>
        <taxon>Cellvibrionales</taxon>
        <taxon>Microbulbiferaceae</taxon>
        <taxon>Microbulbifer</taxon>
    </lineage>
</organism>
<dbReference type="AlphaFoldDB" id="A0A7W4WBE8"/>
<reference evidence="3 4" key="1">
    <citation type="submission" date="2020-08" db="EMBL/GenBank/DDBJ databases">
        <title>Genomic Encyclopedia of Type Strains, Phase III (KMG-III): the genomes of soil and plant-associated and newly described type strains.</title>
        <authorList>
            <person name="Whitman W."/>
        </authorList>
    </citation>
    <scope>NUCLEOTIDE SEQUENCE [LARGE SCALE GENOMIC DNA]</scope>
    <source>
        <strain evidence="3 4">CECT 8799</strain>
    </source>
</reference>
<feature type="domain" description="Gylcosyl hydrolase 115 C-terminal" evidence="2">
    <location>
        <begin position="954"/>
        <end position="1124"/>
    </location>
</feature>
<dbReference type="EMBL" id="JACHWZ010000008">
    <property type="protein sequence ID" value="MBB3061185.1"/>
    <property type="molecule type" value="Genomic_DNA"/>
</dbReference>
<comment type="caution">
    <text evidence="3">The sequence shown here is derived from an EMBL/GenBank/DDBJ whole genome shotgun (WGS) entry which is preliminary data.</text>
</comment>
<evidence type="ECO:0000313" key="3">
    <source>
        <dbReference type="EMBL" id="MBB3061185.1"/>
    </source>
</evidence>
<dbReference type="InterPro" id="IPR031924">
    <property type="entry name" value="GH115"/>
</dbReference>
<keyword evidence="4" id="KW-1185">Reference proteome</keyword>